<sequence>MWHVERVDTFISSYHPAYESLFKTVLNASSRSGVSQLILI</sequence>
<reference evidence="1" key="2">
    <citation type="journal article" date="2015" name="Data Brief">
        <title>Shoot transcriptome of the giant reed, Arundo donax.</title>
        <authorList>
            <person name="Barrero R.A."/>
            <person name="Guerrero F.D."/>
            <person name="Moolhuijzen P."/>
            <person name="Goolsby J.A."/>
            <person name="Tidwell J."/>
            <person name="Bellgard S.E."/>
            <person name="Bellgard M.I."/>
        </authorList>
    </citation>
    <scope>NUCLEOTIDE SEQUENCE</scope>
    <source>
        <tissue evidence="1">Shoot tissue taken approximately 20 cm above the soil surface</tissue>
    </source>
</reference>
<dbReference type="EMBL" id="GBRH01170751">
    <property type="protein sequence ID" value="JAE27145.1"/>
    <property type="molecule type" value="Transcribed_RNA"/>
</dbReference>
<reference evidence="1" key="1">
    <citation type="submission" date="2014-09" db="EMBL/GenBank/DDBJ databases">
        <authorList>
            <person name="Magalhaes I.L.F."/>
            <person name="Oliveira U."/>
            <person name="Santos F.R."/>
            <person name="Vidigal T.H.D.A."/>
            <person name="Brescovit A.D."/>
            <person name="Santos A.J."/>
        </authorList>
    </citation>
    <scope>NUCLEOTIDE SEQUENCE</scope>
    <source>
        <tissue evidence="1">Shoot tissue taken approximately 20 cm above the soil surface</tissue>
    </source>
</reference>
<accession>A0A0A9GPV7</accession>
<proteinExistence type="predicted"/>
<organism evidence="1">
    <name type="scientific">Arundo donax</name>
    <name type="common">Giant reed</name>
    <name type="synonym">Donax arundinaceus</name>
    <dbReference type="NCBI Taxonomy" id="35708"/>
    <lineage>
        <taxon>Eukaryota</taxon>
        <taxon>Viridiplantae</taxon>
        <taxon>Streptophyta</taxon>
        <taxon>Embryophyta</taxon>
        <taxon>Tracheophyta</taxon>
        <taxon>Spermatophyta</taxon>
        <taxon>Magnoliopsida</taxon>
        <taxon>Liliopsida</taxon>
        <taxon>Poales</taxon>
        <taxon>Poaceae</taxon>
        <taxon>PACMAD clade</taxon>
        <taxon>Arundinoideae</taxon>
        <taxon>Arundineae</taxon>
        <taxon>Arundo</taxon>
    </lineage>
</organism>
<protein>
    <submittedName>
        <fullName evidence="1">Uncharacterized protein</fullName>
    </submittedName>
</protein>
<evidence type="ECO:0000313" key="1">
    <source>
        <dbReference type="EMBL" id="JAE27145.1"/>
    </source>
</evidence>
<dbReference type="AlphaFoldDB" id="A0A0A9GPV7"/>
<name>A0A0A9GPV7_ARUDO</name>